<dbReference type="Pfam" id="PF01344">
    <property type="entry name" value="Kelch_1"/>
    <property type="match status" value="2"/>
</dbReference>
<dbReference type="InterPro" id="IPR006652">
    <property type="entry name" value="Kelch_1"/>
</dbReference>
<evidence type="ECO:0000259" key="2">
    <source>
        <dbReference type="PROSITE" id="PS50181"/>
    </source>
</evidence>
<dbReference type="InterPro" id="IPR036047">
    <property type="entry name" value="F-box-like_dom_sf"/>
</dbReference>
<dbReference type="SUPFAM" id="SSF81383">
    <property type="entry name" value="F-box domain"/>
    <property type="match status" value="1"/>
</dbReference>
<feature type="compositionally biased region" description="Basic and acidic residues" evidence="1">
    <location>
        <begin position="48"/>
        <end position="59"/>
    </location>
</feature>
<dbReference type="InterPro" id="IPR001810">
    <property type="entry name" value="F-box_dom"/>
</dbReference>
<feature type="compositionally biased region" description="Basic and acidic residues" evidence="1">
    <location>
        <begin position="9"/>
        <end position="20"/>
    </location>
</feature>
<proteinExistence type="predicted"/>
<sequence length="719" mass="80750">MAMHPENSGSEKKILVEVEHTTNGAGTPGGTEENQTGEGQVETGRTIAENRSDEFRTDLGDDTDGMSGEGSHGKAAGVDLRNYQLDLDSLIGFARCEKLTGTLMPSGFARSKGGLRAALYSYLPDSDGCCIFFCEELVSIMFSGRLGADESYCQDLQNLSVSKRLVRSFSQRLKKKNNRNAGEEDDDVNGVSLRCLNLYGRGGGCKVGADTSDDFGESNSRRRSSASDEGKGYKPICGPEETAVDCFSYGMKDRFWRRHNRKNSELEEFLTNNRMHIFLPDDILEMCLVRLPLTSLMNARLVCKKWRSLTTTPRFLQMRREGSYQSPWLFLFGAVKDGFCSGEIHALDVSLNQWHRIDAHFLRGRFLFSVAGIHDDIFIVGGCSSLTNFGKVDRSSYRTHKGVLVFSPLTKSWRKMPYMKYARSNPILGVSEVSLDFPTCQSHQSRQDRRFPRSRIGGISDVYEDPHKLSLRRHCRSSINETEALPLPSRKAYKFVRQKSDHSSSKGSKRFLLIAVGGLGSWDEPLDSGEIYDSVSNKWTEIPRLPFDFGVARSGIVCGRMFYVYSETDKLAAYDIERGFWIGIQTTPIPPRVHEYYPILVSSSGRLFMFSVSWCEGDGQIGQRNKAVRKLWELDLTYLSWTEASVHPDAPMDWSAVFLSDKNLIFGVEMFKIFGRVLGFFTVCDVSDITKWNHISGNHVTHELDGSSCLTKSVAVLHL</sequence>
<dbReference type="GO" id="GO:0019005">
    <property type="term" value="C:SCF ubiquitin ligase complex"/>
    <property type="evidence" value="ECO:0007669"/>
    <property type="project" value="TreeGrafter"/>
</dbReference>
<accession>A0AAQ3NZM7</accession>
<evidence type="ECO:0000256" key="1">
    <source>
        <dbReference type="SAM" id="MobiDB-lite"/>
    </source>
</evidence>
<dbReference type="PANTHER" id="PTHR47712">
    <property type="entry name" value="OS09G0555300 PROTEIN"/>
    <property type="match status" value="1"/>
</dbReference>
<dbReference type="PANTHER" id="PTHR47712:SF1">
    <property type="entry name" value="OS09G0555300 PROTEIN"/>
    <property type="match status" value="1"/>
</dbReference>
<dbReference type="AlphaFoldDB" id="A0AAQ3NZM7"/>
<dbReference type="EMBL" id="CP144699">
    <property type="protein sequence ID" value="WVZ18066.1"/>
    <property type="molecule type" value="Genomic_DNA"/>
</dbReference>
<name>A0AAQ3NZM7_VIGMU</name>
<dbReference type="CDD" id="cd22157">
    <property type="entry name" value="F-box_AtFBW1-like"/>
    <property type="match status" value="1"/>
</dbReference>
<feature type="region of interest" description="Disordered" evidence="1">
    <location>
        <begin position="1"/>
        <end position="74"/>
    </location>
</feature>
<dbReference type="Pfam" id="PF00646">
    <property type="entry name" value="F-box"/>
    <property type="match status" value="1"/>
</dbReference>
<feature type="domain" description="F-box" evidence="2">
    <location>
        <begin position="273"/>
        <end position="319"/>
    </location>
</feature>
<gene>
    <name evidence="3" type="ORF">V8G54_005388</name>
</gene>
<dbReference type="InterPro" id="IPR015915">
    <property type="entry name" value="Kelch-typ_b-propeller"/>
</dbReference>
<feature type="compositionally biased region" description="Low complexity" evidence="1">
    <location>
        <begin position="30"/>
        <end position="44"/>
    </location>
</feature>
<dbReference type="SMART" id="SM00256">
    <property type="entry name" value="FBOX"/>
    <property type="match status" value="1"/>
</dbReference>
<protein>
    <recommendedName>
        <fullName evidence="2">F-box domain-containing protein</fullName>
    </recommendedName>
</protein>
<dbReference type="PROSITE" id="PS50181">
    <property type="entry name" value="FBOX"/>
    <property type="match status" value="1"/>
</dbReference>
<dbReference type="FunFam" id="2.120.10.80:FF:000193">
    <property type="entry name" value="F-box/kelch-repeat protein isoform A"/>
    <property type="match status" value="1"/>
</dbReference>
<organism evidence="3 4">
    <name type="scientific">Vigna mungo</name>
    <name type="common">Black gram</name>
    <name type="synonym">Phaseolus mungo</name>
    <dbReference type="NCBI Taxonomy" id="3915"/>
    <lineage>
        <taxon>Eukaryota</taxon>
        <taxon>Viridiplantae</taxon>
        <taxon>Streptophyta</taxon>
        <taxon>Embryophyta</taxon>
        <taxon>Tracheophyta</taxon>
        <taxon>Spermatophyta</taxon>
        <taxon>Magnoliopsida</taxon>
        <taxon>eudicotyledons</taxon>
        <taxon>Gunneridae</taxon>
        <taxon>Pentapetalae</taxon>
        <taxon>rosids</taxon>
        <taxon>fabids</taxon>
        <taxon>Fabales</taxon>
        <taxon>Fabaceae</taxon>
        <taxon>Papilionoideae</taxon>
        <taxon>50 kb inversion clade</taxon>
        <taxon>NPAAA clade</taxon>
        <taxon>indigoferoid/millettioid clade</taxon>
        <taxon>Phaseoleae</taxon>
        <taxon>Vigna</taxon>
    </lineage>
</organism>
<dbReference type="SMART" id="SM00612">
    <property type="entry name" value="Kelch"/>
    <property type="match status" value="2"/>
</dbReference>
<feature type="region of interest" description="Disordered" evidence="1">
    <location>
        <begin position="213"/>
        <end position="234"/>
    </location>
</feature>
<evidence type="ECO:0000313" key="4">
    <source>
        <dbReference type="Proteomes" id="UP001374535"/>
    </source>
</evidence>
<keyword evidence="4" id="KW-1185">Reference proteome</keyword>
<evidence type="ECO:0000313" key="3">
    <source>
        <dbReference type="EMBL" id="WVZ18066.1"/>
    </source>
</evidence>
<dbReference type="SUPFAM" id="SSF117281">
    <property type="entry name" value="Kelch motif"/>
    <property type="match status" value="1"/>
</dbReference>
<dbReference type="Gene3D" id="2.120.10.80">
    <property type="entry name" value="Kelch-type beta propeller"/>
    <property type="match status" value="2"/>
</dbReference>
<dbReference type="Proteomes" id="UP001374535">
    <property type="component" value="Chromosome 2"/>
</dbReference>
<dbReference type="FunFam" id="2.120.10.80:FF:000103">
    <property type="entry name" value="F-box/kelch-repeat protein At5g42360"/>
    <property type="match status" value="1"/>
</dbReference>
<reference evidence="3 4" key="1">
    <citation type="journal article" date="2023" name="Life. Sci Alliance">
        <title>Evolutionary insights into 3D genome organization and epigenetic landscape of Vigna mungo.</title>
        <authorList>
            <person name="Junaid A."/>
            <person name="Singh B."/>
            <person name="Bhatia S."/>
        </authorList>
    </citation>
    <scope>NUCLEOTIDE SEQUENCE [LARGE SCALE GENOMIC DNA]</scope>
    <source>
        <strain evidence="3">Urdbean</strain>
    </source>
</reference>